<reference evidence="2 3" key="1">
    <citation type="submission" date="2021-10" db="EMBL/GenBank/DDBJ databases">
        <title>Anaerobic single-cell dispensing facilitates the cultivation of human gut bacteria.</title>
        <authorList>
            <person name="Afrizal A."/>
        </authorList>
    </citation>
    <scope>NUCLEOTIDE SEQUENCE [LARGE SCALE GENOMIC DNA]</scope>
    <source>
        <strain evidence="2 3">CLA-AA-H276</strain>
    </source>
</reference>
<name>A0AAE3DCQ7_9FIRM</name>
<feature type="transmembrane region" description="Helical" evidence="1">
    <location>
        <begin position="24"/>
        <end position="46"/>
    </location>
</feature>
<evidence type="ECO:0000256" key="1">
    <source>
        <dbReference type="SAM" id="Phobius"/>
    </source>
</evidence>
<gene>
    <name evidence="2" type="ORF">LKD36_15775</name>
</gene>
<protein>
    <submittedName>
        <fullName evidence="2">Uncharacterized protein</fullName>
    </submittedName>
</protein>
<organism evidence="2 3">
    <name type="scientific">Hominiventricola filiformis</name>
    <dbReference type="NCBI Taxonomy" id="2885352"/>
    <lineage>
        <taxon>Bacteria</taxon>
        <taxon>Bacillati</taxon>
        <taxon>Bacillota</taxon>
        <taxon>Clostridia</taxon>
        <taxon>Lachnospirales</taxon>
        <taxon>Lachnospiraceae</taxon>
        <taxon>Hominiventricola</taxon>
    </lineage>
</organism>
<keyword evidence="1" id="KW-0812">Transmembrane</keyword>
<sequence length="82" mass="9633">METYREQLLKERGEIRKAEEPSRFLSIFKIRFFICLILFGVFSYLWTTGQSVGQISAEDILELVTEDQFSEELHAQMQKLGL</sequence>
<dbReference type="RefSeq" id="WP_308460198.1">
    <property type="nucleotide sequence ID" value="NZ_JAJEPS010000025.1"/>
</dbReference>
<keyword evidence="1" id="KW-1133">Transmembrane helix</keyword>
<keyword evidence="3" id="KW-1185">Reference proteome</keyword>
<dbReference type="EMBL" id="JAJEPS010000025">
    <property type="protein sequence ID" value="MCC2127610.1"/>
    <property type="molecule type" value="Genomic_DNA"/>
</dbReference>
<keyword evidence="1" id="KW-0472">Membrane</keyword>
<dbReference type="AlphaFoldDB" id="A0AAE3DCQ7"/>
<dbReference type="Proteomes" id="UP001198220">
    <property type="component" value="Unassembled WGS sequence"/>
</dbReference>
<comment type="caution">
    <text evidence="2">The sequence shown here is derived from an EMBL/GenBank/DDBJ whole genome shotgun (WGS) entry which is preliminary data.</text>
</comment>
<evidence type="ECO:0000313" key="3">
    <source>
        <dbReference type="Proteomes" id="UP001198220"/>
    </source>
</evidence>
<evidence type="ECO:0000313" key="2">
    <source>
        <dbReference type="EMBL" id="MCC2127610.1"/>
    </source>
</evidence>
<accession>A0AAE3DCQ7</accession>
<proteinExistence type="predicted"/>